<keyword evidence="2" id="KW-1133">Transmembrane helix</keyword>
<proteinExistence type="predicted"/>
<feature type="region of interest" description="Disordered" evidence="1">
    <location>
        <begin position="526"/>
        <end position="554"/>
    </location>
</feature>
<evidence type="ECO:0000256" key="2">
    <source>
        <dbReference type="SAM" id="Phobius"/>
    </source>
</evidence>
<feature type="compositionally biased region" description="Polar residues" evidence="1">
    <location>
        <begin position="528"/>
        <end position="549"/>
    </location>
</feature>
<feature type="transmembrane region" description="Helical" evidence="2">
    <location>
        <begin position="193"/>
        <end position="222"/>
    </location>
</feature>
<feature type="chain" id="PRO_5042133428" evidence="3">
    <location>
        <begin position="17"/>
        <end position="682"/>
    </location>
</feature>
<evidence type="ECO:0000256" key="3">
    <source>
        <dbReference type="SAM" id="SignalP"/>
    </source>
</evidence>
<dbReference type="Proteomes" id="UP001233172">
    <property type="component" value="Unassembled WGS sequence"/>
</dbReference>
<comment type="caution">
    <text evidence="4">The sequence shown here is derived from an EMBL/GenBank/DDBJ whole genome shotgun (WGS) entry which is preliminary data.</text>
</comment>
<reference evidence="4" key="2">
    <citation type="submission" date="2023-04" db="EMBL/GenBank/DDBJ databases">
        <authorList>
            <person name="Bu L."/>
            <person name="Lu L."/>
            <person name="Laidemitt M.R."/>
            <person name="Zhang S.M."/>
            <person name="Mutuku M."/>
            <person name="Mkoji G."/>
            <person name="Steinauer M."/>
            <person name="Loker E.S."/>
        </authorList>
    </citation>
    <scope>NUCLEOTIDE SEQUENCE</scope>
    <source>
        <strain evidence="4">KasaAsao</strain>
        <tissue evidence="4">Whole Snail</tissue>
    </source>
</reference>
<evidence type="ECO:0000256" key="1">
    <source>
        <dbReference type="SAM" id="MobiDB-lite"/>
    </source>
</evidence>
<keyword evidence="3" id="KW-0732">Signal</keyword>
<organism evidence="4 5">
    <name type="scientific">Biomphalaria pfeifferi</name>
    <name type="common">Bloodfluke planorb</name>
    <name type="synonym">Freshwater snail</name>
    <dbReference type="NCBI Taxonomy" id="112525"/>
    <lineage>
        <taxon>Eukaryota</taxon>
        <taxon>Metazoa</taxon>
        <taxon>Spiralia</taxon>
        <taxon>Lophotrochozoa</taxon>
        <taxon>Mollusca</taxon>
        <taxon>Gastropoda</taxon>
        <taxon>Heterobranchia</taxon>
        <taxon>Euthyneura</taxon>
        <taxon>Panpulmonata</taxon>
        <taxon>Hygrophila</taxon>
        <taxon>Lymnaeoidea</taxon>
        <taxon>Planorbidae</taxon>
        <taxon>Biomphalaria</taxon>
    </lineage>
</organism>
<name>A0AAD8C5N9_BIOPF</name>
<sequence>MLMCAATVVIFTGLLAVAIMSSKLTVYKVEFVDGMECDKWSKVNKLLCFGGTVNFQKPPQNIGKAVYINITLAGSNRSTQLSIIDFDECGNLSFMLEHKNKKICACTGSLNDMFNYTCAKRVNTSDSGSIIRVFLENLNGQSVIDVSLRFPLVSKEESSSIPESETTKAKQFESVSSSIPESETTKAKQFESVYTWLMVSIAAVVILFIVSVFLVICCFYIWRANKKKAQVIQDKDKEIKRYIEENDFWKVKVSNSEDELTIVKKELQCFKDRAALEPHNKSTEVLPIIPVSQSKYLKPRLTHSAFVQEPSNVKDDCPEHESTPLLKVRSNEAICPAKQDKCIIDLKLPLSDCPEHESTPLLKRRVLKMLLFIFITNVLLYIGIIAFPNKSLTIYKLDSVEGIDCQPWSLNVRENKHLCWGGNVSFQKYSKDIGRALHMKIILADSNKTQLLSLIAFEECRKQLGKTLVCAYMCSNTGYKSFNYNCAKAFNSSDNESIISVQIHDMDGGIVEEALLELPLFSKKETSSKPASDLSSGTPGKTEPATSTPDPRRTSEQTICLPGFVNGFLIGVLACVLIAALAFSIWLNWKQSKTIKKLKEQSQSVRETKDVKPEDGKKELEEQLGAIQVSQERKLNKLSRDLEAVQKLTQARDNDTKSDGICSPLLTLRGTQLSPDQHSNKK</sequence>
<feature type="signal peptide" evidence="3">
    <location>
        <begin position="1"/>
        <end position="16"/>
    </location>
</feature>
<evidence type="ECO:0000313" key="5">
    <source>
        <dbReference type="Proteomes" id="UP001233172"/>
    </source>
</evidence>
<dbReference type="AlphaFoldDB" id="A0AAD8C5N9"/>
<feature type="region of interest" description="Disordered" evidence="1">
    <location>
        <begin position="598"/>
        <end position="618"/>
    </location>
</feature>
<dbReference type="EMBL" id="JASAOG010000009">
    <property type="protein sequence ID" value="KAK0066941.1"/>
    <property type="molecule type" value="Genomic_DNA"/>
</dbReference>
<reference evidence="4" key="1">
    <citation type="journal article" date="2023" name="PLoS Negl. Trop. Dis.">
        <title>A genome sequence for Biomphalaria pfeifferi, the major vector snail for the human-infecting parasite Schistosoma mansoni.</title>
        <authorList>
            <person name="Bu L."/>
            <person name="Lu L."/>
            <person name="Laidemitt M.R."/>
            <person name="Zhang S.M."/>
            <person name="Mutuku M."/>
            <person name="Mkoji G."/>
            <person name="Steinauer M."/>
            <person name="Loker E.S."/>
        </authorList>
    </citation>
    <scope>NUCLEOTIDE SEQUENCE</scope>
    <source>
        <strain evidence="4">KasaAsao</strain>
    </source>
</reference>
<feature type="transmembrane region" description="Helical" evidence="2">
    <location>
        <begin position="564"/>
        <end position="589"/>
    </location>
</feature>
<gene>
    <name evidence="4" type="ORF">Bpfe_003676</name>
</gene>
<evidence type="ECO:0000313" key="4">
    <source>
        <dbReference type="EMBL" id="KAK0066941.1"/>
    </source>
</evidence>
<keyword evidence="5" id="KW-1185">Reference proteome</keyword>
<protein>
    <submittedName>
        <fullName evidence="4">Uncharacterized protein</fullName>
    </submittedName>
</protein>
<feature type="transmembrane region" description="Helical" evidence="2">
    <location>
        <begin position="369"/>
        <end position="387"/>
    </location>
</feature>
<keyword evidence="2" id="KW-0472">Membrane</keyword>
<accession>A0AAD8C5N9</accession>
<keyword evidence="2" id="KW-0812">Transmembrane</keyword>
<feature type="compositionally biased region" description="Basic and acidic residues" evidence="1">
    <location>
        <begin position="606"/>
        <end position="618"/>
    </location>
</feature>